<name>K9FX69_PEND1</name>
<dbReference type="EMBL" id="AKCU01000496">
    <property type="protein sequence ID" value="EKV05651.1"/>
    <property type="molecule type" value="Genomic_DNA"/>
</dbReference>
<feature type="region of interest" description="Disordered" evidence="1">
    <location>
        <begin position="1"/>
        <end position="26"/>
    </location>
</feature>
<evidence type="ECO:0000313" key="2">
    <source>
        <dbReference type="EMBL" id="EKV05651.1"/>
    </source>
</evidence>
<protein>
    <submittedName>
        <fullName evidence="2">Uncharacterized protein</fullName>
    </submittedName>
</protein>
<dbReference type="AlphaFoldDB" id="K9FX69"/>
<proteinExistence type="predicted"/>
<feature type="compositionally biased region" description="Polar residues" evidence="1">
    <location>
        <begin position="1"/>
        <end position="22"/>
    </location>
</feature>
<organism evidence="2 3">
    <name type="scientific">Penicillium digitatum (strain Pd1 / CECT 20795)</name>
    <name type="common">Green mold</name>
    <dbReference type="NCBI Taxonomy" id="1170230"/>
    <lineage>
        <taxon>Eukaryota</taxon>
        <taxon>Fungi</taxon>
        <taxon>Dikarya</taxon>
        <taxon>Ascomycota</taxon>
        <taxon>Pezizomycotina</taxon>
        <taxon>Eurotiomycetes</taxon>
        <taxon>Eurotiomycetidae</taxon>
        <taxon>Eurotiales</taxon>
        <taxon>Aspergillaceae</taxon>
        <taxon>Penicillium</taxon>
    </lineage>
</organism>
<dbReference type="VEuPathDB" id="FungiDB:PDIP_81930"/>
<evidence type="ECO:0000313" key="3">
    <source>
        <dbReference type="Proteomes" id="UP000009886"/>
    </source>
</evidence>
<dbReference type="Proteomes" id="UP000009886">
    <property type="component" value="Unassembled WGS sequence"/>
</dbReference>
<dbReference type="HOGENOM" id="CLU_2264625_0_0_1"/>
<evidence type="ECO:0000256" key="1">
    <source>
        <dbReference type="SAM" id="MobiDB-lite"/>
    </source>
</evidence>
<dbReference type="OrthoDB" id="5401486at2759"/>
<reference evidence="3" key="1">
    <citation type="journal article" date="2012" name="BMC Genomics">
        <title>Genome sequence of the necrotrophic fungus Penicillium digitatum, the main postharvest pathogen of citrus.</title>
        <authorList>
            <person name="Marcet-Houben M."/>
            <person name="Ballester A.-R."/>
            <person name="de la Fuente B."/>
            <person name="Harries E."/>
            <person name="Marcos J.F."/>
            <person name="Gonzalez-Candelas L."/>
            <person name="Gabaldon T."/>
        </authorList>
    </citation>
    <scope>NUCLEOTIDE SEQUENCE [LARGE SCALE GENOMIC DNA]</scope>
    <source>
        <strain evidence="3">Pd1 / CECT 20795</strain>
    </source>
</reference>
<dbReference type="KEGG" id="pdp:PDIP_81930"/>
<sequence>MSALNPDNNSMQLPKDNQNTIPLSPVDPFQSVQKYPGFKSISPVYEGFTFSKAMPKQGATWTCVKRTVMHLNQDEYVKMVQTRADQTSPVQQYQGPLTSGAFI</sequence>
<accession>K9FX69</accession>
<comment type="caution">
    <text evidence="2">The sequence shown here is derived from an EMBL/GenBank/DDBJ whole genome shotgun (WGS) entry which is preliminary data.</text>
</comment>
<gene>
    <name evidence="2" type="ORF">PDIP_81930</name>
</gene>